<dbReference type="RefSeq" id="WP_245831106.1">
    <property type="nucleotide sequence ID" value="NZ_BAABKE010000002.1"/>
</dbReference>
<dbReference type="PANTHER" id="PTHR43046">
    <property type="entry name" value="GDP-MANNOSE MANNOSYL HYDROLASE"/>
    <property type="match status" value="1"/>
</dbReference>
<dbReference type="Proteomes" id="UP001500631">
    <property type="component" value="Unassembled WGS sequence"/>
</dbReference>
<gene>
    <name evidence="4" type="ORF">GCM10023338_06420</name>
</gene>
<feature type="domain" description="Nudix hydrolase" evidence="3">
    <location>
        <begin position="6"/>
        <end position="138"/>
    </location>
</feature>
<name>A0ABP9MK37_9GAMM</name>
<dbReference type="EMBL" id="BAABKE010000002">
    <property type="protein sequence ID" value="GAA5096255.1"/>
    <property type="molecule type" value="Genomic_DNA"/>
</dbReference>
<dbReference type="Gene3D" id="3.90.79.10">
    <property type="entry name" value="Nucleoside Triphosphate Pyrophosphohydrolase"/>
    <property type="match status" value="1"/>
</dbReference>
<dbReference type="PROSITE" id="PS00893">
    <property type="entry name" value="NUDIX_BOX"/>
    <property type="match status" value="1"/>
</dbReference>
<dbReference type="InterPro" id="IPR015797">
    <property type="entry name" value="NUDIX_hydrolase-like_dom_sf"/>
</dbReference>
<protein>
    <submittedName>
        <fullName evidence="4">NUDIX domain-containing protein</fullName>
    </submittedName>
</protein>
<evidence type="ECO:0000259" key="3">
    <source>
        <dbReference type="PROSITE" id="PS51462"/>
    </source>
</evidence>
<evidence type="ECO:0000256" key="1">
    <source>
        <dbReference type="ARBA" id="ARBA00001946"/>
    </source>
</evidence>
<dbReference type="PANTHER" id="PTHR43046:SF2">
    <property type="entry name" value="8-OXO-DGTP DIPHOSPHATASE-RELATED"/>
    <property type="match status" value="1"/>
</dbReference>
<dbReference type="Pfam" id="PF00293">
    <property type="entry name" value="NUDIX"/>
    <property type="match status" value="1"/>
</dbReference>
<comment type="caution">
    <text evidence="4">The sequence shown here is derived from an EMBL/GenBank/DDBJ whole genome shotgun (WGS) entry which is preliminary data.</text>
</comment>
<evidence type="ECO:0000313" key="4">
    <source>
        <dbReference type="EMBL" id="GAA5096255.1"/>
    </source>
</evidence>
<reference evidence="5" key="1">
    <citation type="journal article" date="2019" name="Int. J. Syst. Evol. Microbiol.">
        <title>The Global Catalogue of Microorganisms (GCM) 10K type strain sequencing project: providing services to taxonomists for standard genome sequencing and annotation.</title>
        <authorList>
            <consortium name="The Broad Institute Genomics Platform"/>
            <consortium name="The Broad Institute Genome Sequencing Center for Infectious Disease"/>
            <person name="Wu L."/>
            <person name="Ma J."/>
        </authorList>
    </citation>
    <scope>NUCLEOTIDE SEQUENCE [LARGE SCALE GENOMIC DNA]</scope>
    <source>
        <strain evidence="5">JCM 18424</strain>
    </source>
</reference>
<comment type="cofactor">
    <cofactor evidence="1">
        <name>Mg(2+)</name>
        <dbReference type="ChEBI" id="CHEBI:18420"/>
    </cofactor>
</comment>
<accession>A0ABP9MK37</accession>
<organism evidence="4 5">
    <name type="scientific">Wohlfahrtiimonas larvae</name>
    <dbReference type="NCBI Taxonomy" id="1157986"/>
    <lineage>
        <taxon>Bacteria</taxon>
        <taxon>Pseudomonadati</taxon>
        <taxon>Pseudomonadota</taxon>
        <taxon>Gammaproteobacteria</taxon>
        <taxon>Cardiobacteriales</taxon>
        <taxon>Ignatzschineriaceae</taxon>
        <taxon>Wohlfahrtiimonas</taxon>
    </lineage>
</organism>
<keyword evidence="5" id="KW-1185">Reference proteome</keyword>
<sequence length="142" mass="16477">MERKPNYFYLSAAMIIDSDDRLLLVRKRNTAKFMLPGGKIDQGENAIEALVRELQEEIDLNIQESDATFIQEYEAAAANEPDYRIQSQLFHVILPANTIIEPQAEIEEIIWLEPNHIPALQFAPLVEEKILPLWQDFLDKKR</sequence>
<dbReference type="CDD" id="cd04690">
    <property type="entry name" value="NUDIX_Hydrolase"/>
    <property type="match status" value="1"/>
</dbReference>
<dbReference type="SUPFAM" id="SSF55811">
    <property type="entry name" value="Nudix"/>
    <property type="match status" value="1"/>
</dbReference>
<dbReference type="PROSITE" id="PS51462">
    <property type="entry name" value="NUDIX"/>
    <property type="match status" value="1"/>
</dbReference>
<evidence type="ECO:0000313" key="5">
    <source>
        <dbReference type="Proteomes" id="UP001500631"/>
    </source>
</evidence>
<proteinExistence type="predicted"/>
<evidence type="ECO:0000256" key="2">
    <source>
        <dbReference type="ARBA" id="ARBA00022801"/>
    </source>
</evidence>
<dbReference type="InterPro" id="IPR000086">
    <property type="entry name" value="NUDIX_hydrolase_dom"/>
</dbReference>
<keyword evidence="2" id="KW-0378">Hydrolase</keyword>
<dbReference type="InterPro" id="IPR020084">
    <property type="entry name" value="NUDIX_hydrolase_CS"/>
</dbReference>